<protein>
    <recommendedName>
        <fullName evidence="1">RNase H type-1 domain-containing protein</fullName>
    </recommendedName>
</protein>
<dbReference type="SUPFAM" id="SSF53098">
    <property type="entry name" value="Ribonuclease H-like"/>
    <property type="match status" value="1"/>
</dbReference>
<dbReference type="GO" id="GO:0004523">
    <property type="term" value="F:RNA-DNA hybrid ribonuclease activity"/>
    <property type="evidence" value="ECO:0007669"/>
    <property type="project" value="InterPro"/>
</dbReference>
<sequence>MKWLYKPVERGGLGLLDLEARNEAIDIVWLRDYLTTGPERPLWVNVAEAMLAKHVCKNLGPGENDIRNRINPFMQHWKPKMTGLQEDLKAMIRVASKYGLRMEGLAFDSSILRAVPMWSTAKTDKAKIRKLSRNSRVTRCLTNNHEAIYVGDFERIAALPEDPGHDGTSNCVCQGCEQLITMERCANPAKCAAKAAEFLDLLPSRWDPRTQLPEIHDAELAVDAEKEEAEEEGRDKFDRSIVTKGSVGATFRIFTEEPQHEEDRIDMTWSPNGTTLMVATDGACERNGEEDAVAGAGVYTRLKEGDVELEMAARLPAGVEQTNQTGELYALWLAASKID</sequence>
<feature type="non-terminal residue" evidence="2">
    <location>
        <position position="339"/>
    </location>
</feature>
<dbReference type="AlphaFoldDB" id="A0A1Y2I674"/>
<keyword evidence="3" id="KW-1185">Reference proteome</keyword>
<dbReference type="Gene3D" id="3.30.420.10">
    <property type="entry name" value="Ribonuclease H-like superfamily/Ribonuclease H"/>
    <property type="match status" value="1"/>
</dbReference>
<evidence type="ECO:0000259" key="1">
    <source>
        <dbReference type="PROSITE" id="PS50879"/>
    </source>
</evidence>
<dbReference type="PROSITE" id="PS50879">
    <property type="entry name" value="RNASE_H_1"/>
    <property type="match status" value="1"/>
</dbReference>
<proteinExistence type="predicted"/>
<dbReference type="GO" id="GO:0003676">
    <property type="term" value="F:nucleic acid binding"/>
    <property type="evidence" value="ECO:0007669"/>
    <property type="project" value="InterPro"/>
</dbReference>
<dbReference type="InterPro" id="IPR012337">
    <property type="entry name" value="RNaseH-like_sf"/>
</dbReference>
<feature type="domain" description="RNase H type-1" evidence="1">
    <location>
        <begin position="272"/>
        <end position="339"/>
    </location>
</feature>
<evidence type="ECO:0000313" key="3">
    <source>
        <dbReference type="Proteomes" id="UP000193067"/>
    </source>
</evidence>
<dbReference type="STRING" id="1353009.A0A1Y2I674"/>
<gene>
    <name evidence="2" type="ORF">PYCCODRAFT_1378724</name>
</gene>
<dbReference type="InterPro" id="IPR036397">
    <property type="entry name" value="RNaseH_sf"/>
</dbReference>
<name>A0A1Y2I674_TRAC3</name>
<dbReference type="InterPro" id="IPR002156">
    <property type="entry name" value="RNaseH_domain"/>
</dbReference>
<reference evidence="2 3" key="1">
    <citation type="journal article" date="2015" name="Biotechnol. Biofuels">
        <title>Enhanced degradation of softwood versus hardwood by the white-rot fungus Pycnoporus coccineus.</title>
        <authorList>
            <person name="Couturier M."/>
            <person name="Navarro D."/>
            <person name="Chevret D."/>
            <person name="Henrissat B."/>
            <person name="Piumi F."/>
            <person name="Ruiz-Duenas F.J."/>
            <person name="Martinez A.T."/>
            <person name="Grigoriev I.V."/>
            <person name="Riley R."/>
            <person name="Lipzen A."/>
            <person name="Berrin J.G."/>
            <person name="Master E.R."/>
            <person name="Rosso M.N."/>
        </authorList>
    </citation>
    <scope>NUCLEOTIDE SEQUENCE [LARGE SCALE GENOMIC DNA]</scope>
    <source>
        <strain evidence="2 3">BRFM310</strain>
    </source>
</reference>
<accession>A0A1Y2I674</accession>
<dbReference type="OrthoDB" id="2755170at2759"/>
<evidence type="ECO:0000313" key="2">
    <source>
        <dbReference type="EMBL" id="OSC96657.1"/>
    </source>
</evidence>
<dbReference type="EMBL" id="KZ084171">
    <property type="protein sequence ID" value="OSC96657.1"/>
    <property type="molecule type" value="Genomic_DNA"/>
</dbReference>
<organism evidence="2 3">
    <name type="scientific">Trametes coccinea (strain BRFM310)</name>
    <name type="common">Pycnoporus coccineus</name>
    <dbReference type="NCBI Taxonomy" id="1353009"/>
    <lineage>
        <taxon>Eukaryota</taxon>
        <taxon>Fungi</taxon>
        <taxon>Dikarya</taxon>
        <taxon>Basidiomycota</taxon>
        <taxon>Agaricomycotina</taxon>
        <taxon>Agaricomycetes</taxon>
        <taxon>Polyporales</taxon>
        <taxon>Polyporaceae</taxon>
        <taxon>Trametes</taxon>
    </lineage>
</organism>
<dbReference type="Proteomes" id="UP000193067">
    <property type="component" value="Unassembled WGS sequence"/>
</dbReference>